<feature type="domain" description="Glutamine amidotransferase" evidence="2">
    <location>
        <begin position="3"/>
        <end position="184"/>
    </location>
</feature>
<dbReference type="Pfam" id="PF00117">
    <property type="entry name" value="GATase"/>
    <property type="match status" value="1"/>
</dbReference>
<evidence type="ECO:0000313" key="4">
    <source>
        <dbReference type="Proteomes" id="UP000184375"/>
    </source>
</evidence>
<proteinExistence type="predicted"/>
<dbReference type="PROSITE" id="PS51273">
    <property type="entry name" value="GATASE_TYPE_1"/>
    <property type="match status" value="1"/>
</dbReference>
<dbReference type="InterPro" id="IPR006221">
    <property type="entry name" value="TrpG/PapA_dom"/>
</dbReference>
<dbReference type="CDD" id="cd01743">
    <property type="entry name" value="GATase1_Anthranilate_Synthase"/>
    <property type="match status" value="1"/>
</dbReference>
<keyword evidence="4" id="KW-1185">Reference proteome</keyword>
<dbReference type="InterPro" id="IPR029062">
    <property type="entry name" value="Class_I_gatase-like"/>
</dbReference>
<dbReference type="PRINTS" id="PR00099">
    <property type="entry name" value="CPSGATASE"/>
</dbReference>
<name>A0A1M7HM23_9FIRM</name>
<dbReference type="EMBL" id="FRCR01000003">
    <property type="protein sequence ID" value="SHM29591.1"/>
    <property type="molecule type" value="Genomic_DNA"/>
</dbReference>
<dbReference type="SUPFAM" id="SSF52317">
    <property type="entry name" value="Class I glutamine amidotransferase-like"/>
    <property type="match status" value="1"/>
</dbReference>
<organism evidence="3 4">
    <name type="scientific">Caldanaerovirga acetigignens</name>
    <dbReference type="NCBI Taxonomy" id="447595"/>
    <lineage>
        <taxon>Bacteria</taxon>
        <taxon>Bacillati</taxon>
        <taxon>Bacillota</taxon>
        <taxon>Clostridia</taxon>
        <taxon>Thermosediminibacterales</taxon>
        <taxon>Thermosediminibacteraceae</taxon>
        <taxon>Caldanaerovirga</taxon>
    </lineage>
</organism>
<dbReference type="RefSeq" id="WP_073254739.1">
    <property type="nucleotide sequence ID" value="NZ_FRCR01000003.1"/>
</dbReference>
<evidence type="ECO:0000313" key="3">
    <source>
        <dbReference type="EMBL" id="SHM29591.1"/>
    </source>
</evidence>
<dbReference type="AlphaFoldDB" id="A0A1M7HM23"/>
<dbReference type="PRINTS" id="PR00096">
    <property type="entry name" value="GATASE"/>
</dbReference>
<dbReference type="GO" id="GO:0005829">
    <property type="term" value="C:cytosol"/>
    <property type="evidence" value="ECO:0007669"/>
    <property type="project" value="TreeGrafter"/>
</dbReference>
<dbReference type="NCBIfam" id="TIGR00566">
    <property type="entry name" value="trpG_papA"/>
    <property type="match status" value="1"/>
</dbReference>
<accession>A0A1M7HM23</accession>
<dbReference type="Gene3D" id="3.40.50.880">
    <property type="match status" value="1"/>
</dbReference>
<sequence>MVLIIDNYDSFTYNLYQYIREIYPRVEVARNDEVSPEQILGSGAKGIVLSPGPGRPEEAGICVELVRKAAGRIPIIGICLGHQAIGYSFGAKVVKADKILHGKTSLVVHEGKGILKGLKSPVRVARYHSLVLDENSIPPELEVTAKTLDGTIMAIMHKHFPLFGIQFHPESIMTEYGKEILRNFIGVMLDAEGSH</sequence>
<protein>
    <submittedName>
        <fullName evidence="3">Anthranilate synthase, component II</fullName>
    </submittedName>
</protein>
<dbReference type="Proteomes" id="UP000184375">
    <property type="component" value="Unassembled WGS sequence"/>
</dbReference>
<keyword evidence="1" id="KW-0315">Glutamine amidotransferase</keyword>
<dbReference type="GO" id="GO:0004049">
    <property type="term" value="F:anthranilate synthase activity"/>
    <property type="evidence" value="ECO:0007669"/>
    <property type="project" value="TreeGrafter"/>
</dbReference>
<dbReference type="InterPro" id="IPR050472">
    <property type="entry name" value="Anth_synth/Amidotransfase"/>
</dbReference>
<dbReference type="PANTHER" id="PTHR43418:SF4">
    <property type="entry name" value="MULTIFUNCTIONAL TRYPTOPHAN BIOSYNTHESIS PROTEIN"/>
    <property type="match status" value="1"/>
</dbReference>
<dbReference type="PRINTS" id="PR00097">
    <property type="entry name" value="ANTSNTHASEII"/>
</dbReference>
<gene>
    <name evidence="3" type="ORF">SAMN05660826_00708</name>
</gene>
<dbReference type="STRING" id="447595.SAMN05660826_00708"/>
<evidence type="ECO:0000256" key="1">
    <source>
        <dbReference type="ARBA" id="ARBA00022962"/>
    </source>
</evidence>
<dbReference type="InterPro" id="IPR017926">
    <property type="entry name" value="GATASE"/>
</dbReference>
<evidence type="ECO:0000259" key="2">
    <source>
        <dbReference type="Pfam" id="PF00117"/>
    </source>
</evidence>
<dbReference type="OrthoDB" id="9804328at2"/>
<dbReference type="PANTHER" id="PTHR43418">
    <property type="entry name" value="MULTIFUNCTIONAL TRYPTOPHAN BIOSYNTHESIS PROTEIN-RELATED"/>
    <property type="match status" value="1"/>
</dbReference>
<reference evidence="4" key="1">
    <citation type="submission" date="2016-11" db="EMBL/GenBank/DDBJ databases">
        <authorList>
            <person name="Varghese N."/>
            <person name="Submissions S."/>
        </authorList>
    </citation>
    <scope>NUCLEOTIDE SEQUENCE [LARGE SCALE GENOMIC DNA]</scope>
    <source>
        <strain evidence="4">DSM 18802</strain>
    </source>
</reference>
<dbReference type="FunFam" id="3.40.50.880:FF:000003">
    <property type="entry name" value="Anthranilate synthase component II"/>
    <property type="match status" value="1"/>
</dbReference>
<dbReference type="GO" id="GO:0000162">
    <property type="term" value="P:L-tryptophan biosynthetic process"/>
    <property type="evidence" value="ECO:0007669"/>
    <property type="project" value="TreeGrafter"/>
</dbReference>